<gene>
    <name evidence="2" type="ORF">FYJ39_13370</name>
</gene>
<dbReference type="Proteomes" id="UP000429958">
    <property type="component" value="Unassembled WGS sequence"/>
</dbReference>
<organism evidence="2 3">
    <name type="scientific">Clostridium porci</name>
    <dbReference type="NCBI Taxonomy" id="2605778"/>
    <lineage>
        <taxon>Bacteria</taxon>
        <taxon>Bacillati</taxon>
        <taxon>Bacillota</taxon>
        <taxon>Clostridia</taxon>
        <taxon>Eubacteriales</taxon>
        <taxon>Clostridiaceae</taxon>
        <taxon>Clostridium</taxon>
    </lineage>
</organism>
<evidence type="ECO:0008006" key="4">
    <source>
        <dbReference type="Google" id="ProtNLM"/>
    </source>
</evidence>
<accession>A0A7X2TD08</accession>
<evidence type="ECO:0000256" key="1">
    <source>
        <dbReference type="SAM" id="SignalP"/>
    </source>
</evidence>
<proteinExistence type="predicted"/>
<evidence type="ECO:0000313" key="2">
    <source>
        <dbReference type="EMBL" id="MSS37539.1"/>
    </source>
</evidence>
<reference evidence="2 3" key="1">
    <citation type="submission" date="2019-08" db="EMBL/GenBank/DDBJ databases">
        <title>In-depth cultivation of the pig gut microbiome towards novel bacterial diversity and tailored functional studies.</title>
        <authorList>
            <person name="Wylensek D."/>
            <person name="Hitch T.C.A."/>
            <person name="Clavel T."/>
        </authorList>
    </citation>
    <scope>NUCLEOTIDE SEQUENCE [LARGE SCALE GENOMIC DNA]</scope>
    <source>
        <strain evidence="2 3">WCA-389-WT-23D1</strain>
    </source>
</reference>
<name>A0A7X2TD08_9CLOT</name>
<dbReference type="EMBL" id="VUMD01000012">
    <property type="protein sequence ID" value="MSS37539.1"/>
    <property type="molecule type" value="Genomic_DNA"/>
</dbReference>
<comment type="caution">
    <text evidence="2">The sequence shown here is derived from an EMBL/GenBank/DDBJ whole genome shotgun (WGS) entry which is preliminary data.</text>
</comment>
<protein>
    <recommendedName>
        <fullName evidence="4">SipW-cognate class signal peptide</fullName>
    </recommendedName>
</protein>
<dbReference type="AlphaFoldDB" id="A0A7X2TD08"/>
<keyword evidence="3" id="KW-1185">Reference proteome</keyword>
<feature type="chain" id="PRO_5038953501" description="SipW-cognate class signal peptide" evidence="1">
    <location>
        <begin position="23"/>
        <end position="192"/>
    </location>
</feature>
<dbReference type="RefSeq" id="WP_154472989.1">
    <property type="nucleotide sequence ID" value="NZ_DBEWUL010000103.1"/>
</dbReference>
<keyword evidence="1" id="KW-0732">Signal</keyword>
<sequence length="192" mass="20921">MKKKTAAILMAIVMLCSGVAGATVAWLAAQTSEIVNTFTYGDINLELTETKPELVNGVRTVKMIPGSTIEKDPAVVVKAGSEACWVFVKVEKEHNLDTYLDYSIASGWTELTGETGVYYREQESLAEATADVTYYILTDNQVTVYETITKEQLELIGSSTPKLKFTAYAVQKENIHSVAEAWAKVAPAATTP</sequence>
<evidence type="ECO:0000313" key="3">
    <source>
        <dbReference type="Proteomes" id="UP000429958"/>
    </source>
</evidence>
<feature type="signal peptide" evidence="1">
    <location>
        <begin position="1"/>
        <end position="22"/>
    </location>
</feature>